<evidence type="ECO:0000256" key="5">
    <source>
        <dbReference type="ARBA" id="ARBA00022679"/>
    </source>
</evidence>
<protein>
    <recommendedName>
        <fullName evidence="3">histidine kinase</fullName>
        <ecNumber evidence="3">2.7.13.3</ecNumber>
    </recommendedName>
</protein>
<dbReference type="SMART" id="SM00448">
    <property type="entry name" value="REC"/>
    <property type="match status" value="2"/>
</dbReference>
<dbReference type="Pfam" id="PF00072">
    <property type="entry name" value="Response_reg"/>
    <property type="match status" value="2"/>
</dbReference>
<evidence type="ECO:0000259" key="11">
    <source>
        <dbReference type="PROSITE" id="PS50110"/>
    </source>
</evidence>
<evidence type="ECO:0000256" key="7">
    <source>
        <dbReference type="ARBA" id="ARBA00023012"/>
    </source>
</evidence>
<dbReference type="PRINTS" id="PR00344">
    <property type="entry name" value="BCTRLSENSOR"/>
</dbReference>
<dbReference type="InterPro" id="IPR001610">
    <property type="entry name" value="PAC"/>
</dbReference>
<comment type="caution">
    <text evidence="14">The sequence shown here is derived from an EMBL/GenBank/DDBJ whole genome shotgun (WGS) entry which is preliminary data.</text>
</comment>
<dbReference type="SUPFAM" id="SSF55781">
    <property type="entry name" value="GAF domain-like"/>
    <property type="match status" value="4"/>
</dbReference>
<keyword evidence="4 8" id="KW-0597">Phosphoprotein</keyword>
<dbReference type="Pfam" id="PF00512">
    <property type="entry name" value="HisKA"/>
    <property type="match status" value="1"/>
</dbReference>
<dbReference type="Gene3D" id="1.10.287.130">
    <property type="match status" value="1"/>
</dbReference>
<dbReference type="SMART" id="SM00086">
    <property type="entry name" value="PAC"/>
    <property type="match status" value="2"/>
</dbReference>
<dbReference type="PROSITE" id="PS50109">
    <property type="entry name" value="HIS_KIN"/>
    <property type="match status" value="1"/>
</dbReference>
<evidence type="ECO:0000259" key="10">
    <source>
        <dbReference type="PROSITE" id="PS50109"/>
    </source>
</evidence>
<evidence type="ECO:0000313" key="14">
    <source>
        <dbReference type="EMBL" id="MDJ1184736.1"/>
    </source>
</evidence>
<evidence type="ECO:0000256" key="1">
    <source>
        <dbReference type="ARBA" id="ARBA00000085"/>
    </source>
</evidence>
<dbReference type="Pfam" id="PF13185">
    <property type="entry name" value="GAF_2"/>
    <property type="match status" value="1"/>
</dbReference>
<dbReference type="InterPro" id="IPR011006">
    <property type="entry name" value="CheY-like_superfamily"/>
</dbReference>
<dbReference type="CDD" id="cd00082">
    <property type="entry name" value="HisKA"/>
    <property type="match status" value="1"/>
</dbReference>
<dbReference type="SMART" id="SM00065">
    <property type="entry name" value="GAF"/>
    <property type="match status" value="3"/>
</dbReference>
<evidence type="ECO:0000259" key="13">
    <source>
        <dbReference type="PROSITE" id="PS50113"/>
    </source>
</evidence>
<dbReference type="PROSITE" id="PS50113">
    <property type="entry name" value="PAC"/>
    <property type="match status" value="2"/>
</dbReference>
<proteinExistence type="inferred from homology"/>
<gene>
    <name evidence="14" type="ORF">PMH09_16225</name>
</gene>
<dbReference type="SMART" id="SM00387">
    <property type="entry name" value="HATPase_c"/>
    <property type="match status" value="1"/>
</dbReference>
<dbReference type="Pfam" id="PF00989">
    <property type="entry name" value="PAS"/>
    <property type="match status" value="2"/>
</dbReference>
<dbReference type="CDD" id="cd00130">
    <property type="entry name" value="PAS"/>
    <property type="match status" value="2"/>
</dbReference>
<organism evidence="14 15">
    <name type="scientific">Roseofilum casamattae BLCC-M143</name>
    <dbReference type="NCBI Taxonomy" id="3022442"/>
    <lineage>
        <taxon>Bacteria</taxon>
        <taxon>Bacillati</taxon>
        <taxon>Cyanobacteriota</taxon>
        <taxon>Cyanophyceae</taxon>
        <taxon>Desertifilales</taxon>
        <taxon>Desertifilaceae</taxon>
        <taxon>Roseofilum</taxon>
        <taxon>Roseofilum casamattae</taxon>
    </lineage>
</organism>
<dbReference type="InterPro" id="IPR004358">
    <property type="entry name" value="Sig_transdc_His_kin-like_C"/>
</dbReference>
<dbReference type="InterPro" id="IPR016132">
    <property type="entry name" value="Phyto_chromo_attachment"/>
</dbReference>
<feature type="domain" description="Phytochrome chromophore attachment site" evidence="9">
    <location>
        <begin position="1073"/>
        <end position="1237"/>
    </location>
</feature>
<dbReference type="CDD" id="cd19920">
    <property type="entry name" value="REC_PA4781-like"/>
    <property type="match status" value="1"/>
</dbReference>
<dbReference type="EMBL" id="JAQOSQ010000019">
    <property type="protein sequence ID" value="MDJ1184736.1"/>
    <property type="molecule type" value="Genomic_DNA"/>
</dbReference>
<dbReference type="SUPFAM" id="SSF55785">
    <property type="entry name" value="PYP-like sensor domain (PAS domain)"/>
    <property type="match status" value="3"/>
</dbReference>
<dbReference type="Gene3D" id="3.30.450.20">
    <property type="entry name" value="PAS domain"/>
    <property type="match status" value="3"/>
</dbReference>
<dbReference type="InterPro" id="IPR000700">
    <property type="entry name" value="PAS-assoc_C"/>
</dbReference>
<dbReference type="InterPro" id="IPR036097">
    <property type="entry name" value="HisK_dim/P_sf"/>
</dbReference>
<dbReference type="SMART" id="SM00091">
    <property type="entry name" value="PAS"/>
    <property type="match status" value="2"/>
</dbReference>
<comment type="catalytic activity">
    <reaction evidence="1">
        <text>ATP + protein L-histidine = ADP + protein N-phospho-L-histidine.</text>
        <dbReference type="EC" id="2.7.13.3"/>
    </reaction>
</comment>
<dbReference type="SUPFAM" id="SSF52172">
    <property type="entry name" value="CheY-like"/>
    <property type="match status" value="2"/>
</dbReference>
<feature type="domain" description="Histidine kinase" evidence="10">
    <location>
        <begin position="1278"/>
        <end position="1505"/>
    </location>
</feature>
<evidence type="ECO:0000256" key="4">
    <source>
        <dbReference type="ARBA" id="ARBA00022553"/>
    </source>
</evidence>
<feature type="domain" description="PAS" evidence="12">
    <location>
        <begin position="644"/>
        <end position="714"/>
    </location>
</feature>
<dbReference type="InterPro" id="IPR003594">
    <property type="entry name" value="HATPase_dom"/>
</dbReference>
<feature type="modified residue" description="4-aspartylphosphate" evidence="8">
    <location>
        <position position="1580"/>
    </location>
</feature>
<feature type="modified residue" description="4-aspartylphosphate" evidence="8">
    <location>
        <position position="59"/>
    </location>
</feature>
<feature type="domain" description="PAC" evidence="13">
    <location>
        <begin position="718"/>
        <end position="769"/>
    </location>
</feature>
<dbReference type="InterPro" id="IPR035965">
    <property type="entry name" value="PAS-like_dom_sf"/>
</dbReference>
<keyword evidence="6" id="KW-0418">Kinase</keyword>
<dbReference type="Gene3D" id="3.30.450.40">
    <property type="match status" value="4"/>
</dbReference>
<evidence type="ECO:0000256" key="3">
    <source>
        <dbReference type="ARBA" id="ARBA00012438"/>
    </source>
</evidence>
<evidence type="ECO:0000259" key="12">
    <source>
        <dbReference type="PROSITE" id="PS50112"/>
    </source>
</evidence>
<dbReference type="Gene3D" id="3.40.50.2300">
    <property type="match status" value="2"/>
</dbReference>
<reference evidence="14 15" key="1">
    <citation type="submission" date="2023-01" db="EMBL/GenBank/DDBJ databases">
        <title>Novel diversity within Roseofilum (Cyanobacteria; Desertifilaceae) from marine benthic mats with descriptions of four novel species.</title>
        <authorList>
            <person name="Wang Y."/>
            <person name="Berthold D.E."/>
            <person name="Hu J."/>
            <person name="Lefler F.W."/>
            <person name="Laughinghouse H.D. IV."/>
        </authorList>
    </citation>
    <scope>NUCLEOTIDE SEQUENCE [LARGE SCALE GENOMIC DNA]</scope>
    <source>
        <strain evidence="14 15">BLCC-M143</strain>
    </source>
</reference>
<dbReference type="InterPro" id="IPR036890">
    <property type="entry name" value="HATPase_C_sf"/>
</dbReference>
<dbReference type="SMART" id="SM00388">
    <property type="entry name" value="HisKA"/>
    <property type="match status" value="1"/>
</dbReference>
<dbReference type="Pfam" id="PF01590">
    <property type="entry name" value="GAF"/>
    <property type="match status" value="2"/>
</dbReference>
<dbReference type="InterPro" id="IPR029016">
    <property type="entry name" value="GAF-like_dom_sf"/>
</dbReference>
<dbReference type="PANTHER" id="PTHR43047">
    <property type="entry name" value="TWO-COMPONENT HISTIDINE PROTEIN KINASE"/>
    <property type="match status" value="1"/>
</dbReference>
<dbReference type="SUPFAM" id="SSF47384">
    <property type="entry name" value="Homodimeric domain of signal transducing histidine kinase"/>
    <property type="match status" value="1"/>
</dbReference>
<dbReference type="InterPro" id="IPR000014">
    <property type="entry name" value="PAS"/>
</dbReference>
<dbReference type="PROSITE" id="PS50046">
    <property type="entry name" value="PHYTOCHROME_2"/>
    <property type="match status" value="1"/>
</dbReference>
<dbReference type="InterPro" id="IPR003661">
    <property type="entry name" value="HisK_dim/P_dom"/>
</dbReference>
<dbReference type="InterPro" id="IPR005467">
    <property type="entry name" value="His_kinase_dom"/>
</dbReference>
<evidence type="ECO:0000256" key="6">
    <source>
        <dbReference type="ARBA" id="ARBA00022777"/>
    </source>
</evidence>
<dbReference type="PROSITE" id="PS50110">
    <property type="entry name" value="RESPONSE_REGULATORY"/>
    <property type="match status" value="2"/>
</dbReference>
<evidence type="ECO:0000313" key="15">
    <source>
        <dbReference type="Proteomes" id="UP001232992"/>
    </source>
</evidence>
<name>A0ABT7BZV3_9CYAN</name>
<dbReference type="Pfam" id="PF02518">
    <property type="entry name" value="HATPase_c"/>
    <property type="match status" value="1"/>
</dbReference>
<keyword evidence="5" id="KW-0808">Transferase</keyword>
<evidence type="ECO:0000259" key="9">
    <source>
        <dbReference type="PROSITE" id="PS50046"/>
    </source>
</evidence>
<dbReference type="Gene3D" id="3.30.565.10">
    <property type="entry name" value="Histidine kinase-like ATPase, C-terminal domain"/>
    <property type="match status" value="1"/>
</dbReference>
<dbReference type="InterPro" id="IPR003018">
    <property type="entry name" value="GAF"/>
</dbReference>
<dbReference type="CDD" id="cd16922">
    <property type="entry name" value="HATPase_EvgS-ArcB-TorS-like"/>
    <property type="match status" value="1"/>
</dbReference>
<dbReference type="PROSITE" id="PS50112">
    <property type="entry name" value="PAS"/>
    <property type="match status" value="1"/>
</dbReference>
<feature type="domain" description="Response regulatory" evidence="11">
    <location>
        <begin position="1531"/>
        <end position="1647"/>
    </location>
</feature>
<dbReference type="Proteomes" id="UP001232992">
    <property type="component" value="Unassembled WGS sequence"/>
</dbReference>
<feature type="domain" description="PAC" evidence="13">
    <location>
        <begin position="845"/>
        <end position="897"/>
    </location>
</feature>
<evidence type="ECO:0000256" key="2">
    <source>
        <dbReference type="ARBA" id="ARBA00006402"/>
    </source>
</evidence>
<keyword evidence="15" id="KW-1185">Reference proteome</keyword>
<comment type="similarity">
    <text evidence="2">In the N-terminal section; belongs to the phytochrome family.</text>
</comment>
<sequence length="1745" mass="197073">MIQQETAKANILVVDDIPANLHLFAKMLGQQGYKVRSAVTGTLAISGAKAMPPDLILLDILMPELDGYQVCSLLKADPRTEQIPIVFISALGEEIDKVRAFEVGGVDYITKPFLKAEVLARIDYHIRAHHTQQKLLEKNSRLQEEIEYRCFMEAKLERFSFHLKHMHRLNTSHYSTIADLLRDYLQTGCSILGCSTGWIARIEDGVYTIDAMESAIEEIDPSWKLELHDTPFDRAIQTRSTATHQWQPVGDGEATYVRGSQPVGLGTHRLESSIGTPIWIDNHLYGAIGFGSLLPREEDFNTQEREILELMAQSLGKWIGIRQTARKRQQAEEQTQLLLKVTQAISRSPDFETALRSALQHLCESSGWSYGEAWLPNADGSLLQLSPAWYAHQQESPEVLECLQNFRQGRLTQRRDLGILNRVWARGEAEYAPNVLDRSHEIGQDGQLFGCCHIEQGLWIPIRSVSSGEDQDKGKVLAILVLFLSDISTLPVTHQSDREATHRLMDLASAIASQLGTVIRQKQIEAEQTALLGAMDDRIAIYDARGTCLRCISSHPNCSMESAESSVNLTLDCLFPPAEAESHYLAIAKTLETKETQTIAYHLTIGDRRMWFSGKISPLTEQTVLSVIRDITPLEAATAALQQSEAKFRAIFEWAGIGIYITSLNGDLLDSNAAFQSFLGYSAADLHQMHYADLLHQDDSIEGDNRFQTLLLGQIDSYQVEKRYYHRSGAIMWGRLTVSAVRDGDAIAFVLGMVEDITERHHIELALKESETRYRELIEVQQDVLVCRWKPNTQLTFVNQYFCQFFNLSAAEPIDLLLNDFLVNPEDENNIQQKILALLEDLNPESWEYKYRSGTGEPRWLRWTNQPILDRWGSLVDIQSFGVDITAQKQRELAFKLIAQGTASASGNEFFNSCARYLADVLQVDYTLIAAPVEPHHRRVRILSFWDGKQLQAMGEFETIGSPWDRVLLGEEVYYPDNLQVHFPEHSWLQQLQAESYLGIPLRNRRDEIIGYLSILDRGKFEKDAAKQAILNIFVARTESELERTIAEEKLKKIAYQERSIAQILERMRETLDLDRLLAGTTAEIRQVFQSDRVAIYQCNPDWSGQFVAESKMPGLNALVDGNGSLSFTSEAITDESCAVKSWIDTPRQRSSSLLSAQGGTEWVSRSSQYLAMSDIYQVGFEVNYLKFLETIQARSYLILPIFCTQQLWGLLGIYQSQDCRDWLDDEIQMAIYIVSQLGITIQQSQLVSQIKQQSYELQIAKDSADAANRAKSSFLAKMSHQLRTPLNAILGFTQVMGRDRSLSVTQHEQLTIINHSGKKLLELINNVLEMSKIEAGQMSLQCTDFNLRELLDKLKKLLQLKASIKGIELEFKLGDRVPEYVYGDEGKLQQVLLNLLDNGIKFTDRGRVSLEVSLVSSLVRPPSEKLNLHFAVSDTGIGIPQEELEILFEPFRMHSAIDLQQEQEGTGLGLPIGHHFVQLMGGTLTVASILGGGSHFRFEIPLAAGQPKLAAADLPREKIVGLIPEQPNYRILVVDDERDHRLLMMHLLATVGFAVREACNGKEAIAIWEAWQPHLITMDMRMPVMNGLEATQQIKATLKGQTTTIVALTAHAFQQDRQQVLMAGCDDFLSKPFEEQMLLEKISHHLGVRYLYDTSDAEVEQKKEQDSHGTVSATDDIADTQWQEVSADCLMTLHQRAIEADAESILSLSEQIAHPAIAQWLQQRVRYFEFEEIAMEIEKFLARD</sequence>
<dbReference type="RefSeq" id="WP_283759391.1">
    <property type="nucleotide sequence ID" value="NZ_JAQOSQ010000019.1"/>
</dbReference>
<dbReference type="InterPro" id="IPR013767">
    <property type="entry name" value="PAS_fold"/>
</dbReference>
<feature type="domain" description="Response regulatory" evidence="11">
    <location>
        <begin position="10"/>
        <end position="126"/>
    </location>
</feature>
<dbReference type="CDD" id="cd17546">
    <property type="entry name" value="REC_hyHK_CKI1_RcsC-like"/>
    <property type="match status" value="1"/>
</dbReference>
<keyword evidence="7" id="KW-0902">Two-component regulatory system</keyword>
<dbReference type="InterPro" id="IPR001789">
    <property type="entry name" value="Sig_transdc_resp-reg_receiver"/>
</dbReference>
<dbReference type="NCBIfam" id="TIGR00229">
    <property type="entry name" value="sensory_box"/>
    <property type="match status" value="2"/>
</dbReference>
<dbReference type="SUPFAM" id="SSF55874">
    <property type="entry name" value="ATPase domain of HSP90 chaperone/DNA topoisomerase II/histidine kinase"/>
    <property type="match status" value="1"/>
</dbReference>
<dbReference type="EC" id="2.7.13.3" evidence="3"/>
<accession>A0ABT7BZV3</accession>
<evidence type="ECO:0000256" key="8">
    <source>
        <dbReference type="PROSITE-ProRule" id="PRU00169"/>
    </source>
</evidence>